<keyword evidence="3" id="KW-1185">Reference proteome</keyword>
<protein>
    <submittedName>
        <fullName evidence="2">Uncharacterized protein</fullName>
    </submittedName>
</protein>
<gene>
    <name evidence="2" type="ORF">VN97_g7037</name>
</gene>
<organism evidence="2 3">
    <name type="scientific">Penicillium thymicola</name>
    <dbReference type="NCBI Taxonomy" id="293382"/>
    <lineage>
        <taxon>Eukaryota</taxon>
        <taxon>Fungi</taxon>
        <taxon>Dikarya</taxon>
        <taxon>Ascomycota</taxon>
        <taxon>Pezizomycotina</taxon>
        <taxon>Eurotiomycetes</taxon>
        <taxon>Eurotiomycetidae</taxon>
        <taxon>Eurotiales</taxon>
        <taxon>Aspergillaceae</taxon>
        <taxon>Penicillium</taxon>
    </lineage>
</organism>
<reference evidence="2" key="2">
    <citation type="journal article" date="2016" name="Fungal Biol.">
        <title>Ochratoxin A production by Penicillium thymicola.</title>
        <authorList>
            <person name="Nguyen H.D.T."/>
            <person name="McMullin D.R."/>
            <person name="Ponomareva E."/>
            <person name="Riley R."/>
            <person name="Pomraning K.R."/>
            <person name="Baker S.E."/>
            <person name="Seifert K.A."/>
        </authorList>
    </citation>
    <scope>NUCLEOTIDE SEQUENCE</scope>
    <source>
        <strain evidence="2">DAOM 180753</strain>
    </source>
</reference>
<evidence type="ECO:0000256" key="1">
    <source>
        <dbReference type="SAM" id="MobiDB-lite"/>
    </source>
</evidence>
<feature type="region of interest" description="Disordered" evidence="1">
    <location>
        <begin position="1"/>
        <end position="21"/>
    </location>
</feature>
<reference evidence="2" key="1">
    <citation type="submission" date="2015-06" db="EMBL/GenBank/DDBJ databases">
        <authorList>
            <person name="Nguyen H."/>
        </authorList>
    </citation>
    <scope>NUCLEOTIDE SEQUENCE</scope>
    <source>
        <strain evidence="2">DAOM 180753</strain>
    </source>
</reference>
<evidence type="ECO:0000313" key="3">
    <source>
        <dbReference type="Proteomes" id="UP001227192"/>
    </source>
</evidence>
<proteinExistence type="predicted"/>
<dbReference type="AlphaFoldDB" id="A0AAI9TGG3"/>
<accession>A0AAI9TGG3</accession>
<sequence length="104" mass="11920">MASIQSIHSASSCPLWSSSSAQRGHEPEFVHSCRFAIVLHHPLRILSRTPRCHHLNQTRTKPERCSVIFVRELYLRTRPRAFLPPLLWRVSTNSHQLTSAGIIN</sequence>
<evidence type="ECO:0000313" key="2">
    <source>
        <dbReference type="EMBL" id="KAJ9486303.1"/>
    </source>
</evidence>
<dbReference type="EMBL" id="LACB01000216">
    <property type="protein sequence ID" value="KAJ9486303.1"/>
    <property type="molecule type" value="Genomic_DNA"/>
</dbReference>
<dbReference type="Proteomes" id="UP001227192">
    <property type="component" value="Unassembled WGS sequence"/>
</dbReference>
<feature type="compositionally biased region" description="Low complexity" evidence="1">
    <location>
        <begin position="9"/>
        <end position="20"/>
    </location>
</feature>
<comment type="caution">
    <text evidence="2">The sequence shown here is derived from an EMBL/GenBank/DDBJ whole genome shotgun (WGS) entry which is preliminary data.</text>
</comment>
<name>A0AAI9TGG3_PENTH</name>